<comment type="caution">
    <text evidence="1">The sequence shown here is derived from an EMBL/GenBank/DDBJ whole genome shotgun (WGS) entry which is preliminary data.</text>
</comment>
<dbReference type="Proteomes" id="UP000295611">
    <property type="component" value="Unassembled WGS sequence"/>
</dbReference>
<evidence type="ECO:0008006" key="3">
    <source>
        <dbReference type="Google" id="ProtNLM"/>
    </source>
</evidence>
<dbReference type="AlphaFoldDB" id="A0A4R7BDY2"/>
<gene>
    <name evidence="1" type="ORF">DFP86_102319</name>
</gene>
<keyword evidence="2" id="KW-1185">Reference proteome</keyword>
<dbReference type="OrthoDB" id="6816093at2"/>
<sequence>MAQYAFGAGNMYVTQLIDAWGNTIATPTPLPLMVMQEGSIDLSADSKELYGQNQYAAAVARGKGKIAIKVKPARIYAGIWNALFFGQSLTSGLLAINTDNVGTAIPASTPYTVTVAPPNSGTFVADMGVIGASGSPLAKVASNPATGQYACSVAGVYTFAAADSGKMVYINYQYTVGSSSAGTAQMQTVRNLPMGYAPQFRADLGVSYQGKIVTFSIPQAVSTKMTLGFKNEDFMIPEFDFSAMDNGTGNVLTWSTSE</sequence>
<reference evidence="1 2" key="1">
    <citation type="submission" date="2019-03" db="EMBL/GenBank/DDBJ databases">
        <title>Genomic Encyclopedia of Type Strains, Phase III (KMG-III): the genomes of soil and plant-associated and newly described type strains.</title>
        <authorList>
            <person name="Whitman W."/>
        </authorList>
    </citation>
    <scope>NUCLEOTIDE SEQUENCE [LARGE SCALE GENOMIC DNA]</scope>
    <source>
        <strain evidence="1 2">CECT 8976</strain>
    </source>
</reference>
<dbReference type="EMBL" id="SNZP01000002">
    <property type="protein sequence ID" value="TDR82205.1"/>
    <property type="molecule type" value="Genomic_DNA"/>
</dbReference>
<name>A0A4R7BDY2_9NEIS</name>
<dbReference type="RefSeq" id="WP_133678619.1">
    <property type="nucleotide sequence ID" value="NZ_SNZP01000002.1"/>
</dbReference>
<evidence type="ECO:0000313" key="2">
    <source>
        <dbReference type="Proteomes" id="UP000295611"/>
    </source>
</evidence>
<organism evidence="1 2">
    <name type="scientific">Paludibacterium purpuratum</name>
    <dbReference type="NCBI Taxonomy" id="1144873"/>
    <lineage>
        <taxon>Bacteria</taxon>
        <taxon>Pseudomonadati</taxon>
        <taxon>Pseudomonadota</taxon>
        <taxon>Betaproteobacteria</taxon>
        <taxon>Neisseriales</taxon>
        <taxon>Chromobacteriaceae</taxon>
        <taxon>Paludibacterium</taxon>
    </lineage>
</organism>
<proteinExistence type="predicted"/>
<protein>
    <recommendedName>
        <fullName evidence="3">Tail tube protein</fullName>
    </recommendedName>
</protein>
<accession>A0A4R7BDY2</accession>
<evidence type="ECO:0000313" key="1">
    <source>
        <dbReference type="EMBL" id="TDR82205.1"/>
    </source>
</evidence>